<accession>A0A1M4SAW9</accession>
<feature type="signal peptide" evidence="2">
    <location>
        <begin position="1"/>
        <end position="30"/>
    </location>
</feature>
<dbReference type="STRING" id="1302690.BUE76_23130"/>
<dbReference type="SUPFAM" id="SSF52266">
    <property type="entry name" value="SGNH hydrolase"/>
    <property type="match status" value="1"/>
</dbReference>
<proteinExistence type="predicted"/>
<keyword evidence="2" id="KW-0732">Signal</keyword>
<dbReference type="Proteomes" id="UP000184368">
    <property type="component" value="Unassembled WGS sequence"/>
</dbReference>
<dbReference type="AlphaFoldDB" id="A0A1M4SAW9"/>
<evidence type="ECO:0000256" key="2">
    <source>
        <dbReference type="SAM" id="SignalP"/>
    </source>
</evidence>
<name>A0A1M4SAW9_9BACT</name>
<evidence type="ECO:0000256" key="1">
    <source>
        <dbReference type="ARBA" id="ARBA00022801"/>
    </source>
</evidence>
<evidence type="ECO:0000313" key="5">
    <source>
        <dbReference type="Proteomes" id="UP000184368"/>
    </source>
</evidence>
<dbReference type="PANTHER" id="PTHR31988">
    <property type="entry name" value="ESTERASE, PUTATIVE (DUF303)-RELATED"/>
    <property type="match status" value="1"/>
</dbReference>
<dbReference type="InterPro" id="IPR036514">
    <property type="entry name" value="SGNH_hydro_sf"/>
</dbReference>
<reference evidence="4 5" key="1">
    <citation type="submission" date="2016-11" db="EMBL/GenBank/DDBJ databases">
        <authorList>
            <person name="Jaros S."/>
            <person name="Januszkiewicz K."/>
            <person name="Wedrychowicz H."/>
        </authorList>
    </citation>
    <scope>NUCLEOTIDE SEQUENCE [LARGE SCALE GENOMIC DNA]</scope>
    <source>
        <strain evidence="4 5">DSM 26897</strain>
    </source>
</reference>
<dbReference type="GO" id="GO:0016788">
    <property type="term" value="F:hydrolase activity, acting on ester bonds"/>
    <property type="evidence" value="ECO:0007669"/>
    <property type="project" value="UniProtKB-ARBA"/>
</dbReference>
<dbReference type="InterPro" id="IPR005181">
    <property type="entry name" value="SASA"/>
</dbReference>
<dbReference type="Gene3D" id="3.40.50.1110">
    <property type="entry name" value="SGNH hydrolase"/>
    <property type="match status" value="1"/>
</dbReference>
<protein>
    <recommendedName>
        <fullName evidence="3">Sialate O-acetylesterase domain-containing protein</fullName>
    </recommendedName>
</protein>
<organism evidence="4 5">
    <name type="scientific">Cnuella takakiae</name>
    <dbReference type="NCBI Taxonomy" id="1302690"/>
    <lineage>
        <taxon>Bacteria</taxon>
        <taxon>Pseudomonadati</taxon>
        <taxon>Bacteroidota</taxon>
        <taxon>Chitinophagia</taxon>
        <taxon>Chitinophagales</taxon>
        <taxon>Chitinophagaceae</taxon>
        <taxon>Cnuella</taxon>
    </lineage>
</organism>
<dbReference type="InterPro" id="IPR052940">
    <property type="entry name" value="Carb_Esterase_6"/>
</dbReference>
<dbReference type="PANTHER" id="PTHR31988:SF19">
    <property type="entry name" value="9-O-ACETYL-N-ACETYLNEURAMINIC ACID DEACETYLASE-RELATED"/>
    <property type="match status" value="1"/>
</dbReference>
<dbReference type="EMBL" id="FQUO01000001">
    <property type="protein sequence ID" value="SHE29332.1"/>
    <property type="molecule type" value="Genomic_DNA"/>
</dbReference>
<keyword evidence="1" id="KW-0378">Hydrolase</keyword>
<dbReference type="Pfam" id="PF03629">
    <property type="entry name" value="SASA"/>
    <property type="match status" value="1"/>
</dbReference>
<dbReference type="RefSeq" id="WP_245798232.1">
    <property type="nucleotide sequence ID" value="NZ_FQUO01000001.1"/>
</dbReference>
<evidence type="ECO:0000259" key="3">
    <source>
        <dbReference type="Pfam" id="PF03629"/>
    </source>
</evidence>
<feature type="chain" id="PRO_5012612309" description="Sialate O-acetylesterase domain-containing protein" evidence="2">
    <location>
        <begin position="31"/>
        <end position="291"/>
    </location>
</feature>
<sequence length="291" mass="31743">MKYSSGRNRNRYMRLLICAAGFCLGMQAKAQDPNFYIFLSFGQSNMEGNAKFEAQDTTVNPRFKVLEAVDCPNLGRERDKWYTAVPPLSRCRTGITPADYFGRTLVASLPENIRVGIINVSVGGCKIELFEKNNYQTYTATAPSWMVGMINEYGGNPYGRLVELARQAQKEGVIKGILLHQGESNTGDTSWPRKVKGVYDQLLGDLNLKAGSVPLLAGELVHADQGGRCASMNPIIGRLPEVIPAAHVIPSNGCTAAADKLHFDAAGYRELGKRYGAKMLSLLGYAVKGGE</sequence>
<feature type="domain" description="Sialate O-acetylesterase" evidence="3">
    <location>
        <begin position="35"/>
        <end position="280"/>
    </location>
</feature>
<evidence type="ECO:0000313" key="4">
    <source>
        <dbReference type="EMBL" id="SHE29332.1"/>
    </source>
</evidence>
<keyword evidence="5" id="KW-1185">Reference proteome</keyword>
<gene>
    <name evidence="4" type="ORF">SAMN05444008_10153</name>
</gene>